<feature type="non-terminal residue" evidence="1">
    <location>
        <position position="1"/>
    </location>
</feature>
<reference evidence="1" key="1">
    <citation type="journal article" date="2023" name="bioRxiv">
        <title>Scaffold-level genome assemblies of two parasitoid biocontrol wasps reveal the parthenogenesis mechanism and an associated novel virus.</title>
        <authorList>
            <person name="Inwood S."/>
            <person name="Skelly J."/>
            <person name="Guhlin J."/>
            <person name="Harrop T."/>
            <person name="Goldson S."/>
            <person name="Dearden P."/>
        </authorList>
    </citation>
    <scope>NUCLEOTIDE SEQUENCE</scope>
    <source>
        <strain evidence="1">Irish</strain>
        <tissue evidence="1">Whole body</tissue>
    </source>
</reference>
<dbReference type="Proteomes" id="UP001168990">
    <property type="component" value="Unassembled WGS sequence"/>
</dbReference>
<proteinExistence type="predicted"/>
<keyword evidence="2" id="KW-1185">Reference proteome</keyword>
<dbReference type="EMBL" id="JAQQBS010000003">
    <property type="protein sequence ID" value="KAK0170497.1"/>
    <property type="molecule type" value="Genomic_DNA"/>
</dbReference>
<protein>
    <submittedName>
        <fullName evidence="1">Uncharacterized protein</fullName>
    </submittedName>
</protein>
<organism evidence="1 2">
    <name type="scientific">Microctonus aethiopoides</name>
    <dbReference type="NCBI Taxonomy" id="144406"/>
    <lineage>
        <taxon>Eukaryota</taxon>
        <taxon>Metazoa</taxon>
        <taxon>Ecdysozoa</taxon>
        <taxon>Arthropoda</taxon>
        <taxon>Hexapoda</taxon>
        <taxon>Insecta</taxon>
        <taxon>Pterygota</taxon>
        <taxon>Neoptera</taxon>
        <taxon>Endopterygota</taxon>
        <taxon>Hymenoptera</taxon>
        <taxon>Apocrita</taxon>
        <taxon>Ichneumonoidea</taxon>
        <taxon>Braconidae</taxon>
        <taxon>Euphorinae</taxon>
        <taxon>Microctonus</taxon>
    </lineage>
</organism>
<dbReference type="AlphaFoldDB" id="A0AA39FJ13"/>
<evidence type="ECO:0000313" key="2">
    <source>
        <dbReference type="Proteomes" id="UP001168990"/>
    </source>
</evidence>
<name>A0AA39FJ13_9HYME</name>
<accession>A0AA39FJ13</accession>
<comment type="caution">
    <text evidence="1">The sequence shown here is derived from an EMBL/GenBank/DDBJ whole genome shotgun (WGS) entry which is preliminary data.</text>
</comment>
<sequence>LEKENLEWLKNHLDGDAIITLKIWKSTFNARRSILHTGQTIQDYYKSFPCLRTALGAELLLWDFSQLHPGKENILFDRLECIRNHLIKRLKNCRNIKSIPDQAYVHLLDTLLIHNQDGIILYLLPYVIDPPKVTKKRMNNNVESSHDHKISIQEHRDSFLLHSAVQIDASLQSLKENLRKAGLTLQPIPVFVGPLAAIEATYVAVDDVLYKVDSALHAWLRHKVEVRRVE</sequence>
<evidence type="ECO:0000313" key="1">
    <source>
        <dbReference type="EMBL" id="KAK0170497.1"/>
    </source>
</evidence>
<reference evidence="1" key="2">
    <citation type="submission" date="2023-03" db="EMBL/GenBank/DDBJ databases">
        <authorList>
            <person name="Inwood S.N."/>
            <person name="Skelly J.G."/>
            <person name="Guhlin J."/>
            <person name="Harrop T.W.R."/>
            <person name="Goldson S.G."/>
            <person name="Dearden P.K."/>
        </authorList>
    </citation>
    <scope>NUCLEOTIDE SEQUENCE</scope>
    <source>
        <strain evidence="1">Irish</strain>
        <tissue evidence="1">Whole body</tissue>
    </source>
</reference>
<gene>
    <name evidence="1" type="ORF">PV328_008335</name>
</gene>